<dbReference type="Proteomes" id="UP001190700">
    <property type="component" value="Unassembled WGS sequence"/>
</dbReference>
<proteinExistence type="predicted"/>
<gene>
    <name evidence="1" type="ORF">CYMTET_23119</name>
</gene>
<protein>
    <submittedName>
        <fullName evidence="1">Uncharacterized protein</fullName>
    </submittedName>
</protein>
<accession>A0AAE0L198</accession>
<sequence>MLVPGPTCLGVLWAGATEPDGNTSGALSVSQLSSLLGKPGILIGGLSQEGCVHRGVLIGGLCAQELIRMQKHRGHGTGALPEVLGGVLPWLLALAEQPHNTSAVRVSVPLPHWEAVLEQLQSHGVSLRVSGLWPRCCMSLRSQVAAQVALGECIPASWVRTLIAARDGAQAHTRRTGWPSRHDLHTQVVRGRAKKAAGGACTCL</sequence>
<keyword evidence="2" id="KW-1185">Reference proteome</keyword>
<comment type="caution">
    <text evidence="1">The sequence shown here is derived from an EMBL/GenBank/DDBJ whole genome shotgun (WGS) entry which is preliminary data.</text>
</comment>
<evidence type="ECO:0000313" key="2">
    <source>
        <dbReference type="Proteomes" id="UP001190700"/>
    </source>
</evidence>
<evidence type="ECO:0000313" key="1">
    <source>
        <dbReference type="EMBL" id="KAK3268381.1"/>
    </source>
</evidence>
<dbReference type="EMBL" id="LGRX02011864">
    <property type="protein sequence ID" value="KAK3268381.1"/>
    <property type="molecule type" value="Genomic_DNA"/>
</dbReference>
<organism evidence="1 2">
    <name type="scientific">Cymbomonas tetramitiformis</name>
    <dbReference type="NCBI Taxonomy" id="36881"/>
    <lineage>
        <taxon>Eukaryota</taxon>
        <taxon>Viridiplantae</taxon>
        <taxon>Chlorophyta</taxon>
        <taxon>Pyramimonadophyceae</taxon>
        <taxon>Pyramimonadales</taxon>
        <taxon>Pyramimonadaceae</taxon>
        <taxon>Cymbomonas</taxon>
    </lineage>
</organism>
<reference evidence="1 2" key="1">
    <citation type="journal article" date="2015" name="Genome Biol. Evol.">
        <title>Comparative Genomics of a Bacterivorous Green Alga Reveals Evolutionary Causalities and Consequences of Phago-Mixotrophic Mode of Nutrition.</title>
        <authorList>
            <person name="Burns J.A."/>
            <person name="Paasch A."/>
            <person name="Narechania A."/>
            <person name="Kim E."/>
        </authorList>
    </citation>
    <scope>NUCLEOTIDE SEQUENCE [LARGE SCALE GENOMIC DNA]</scope>
    <source>
        <strain evidence="1 2">PLY_AMNH</strain>
    </source>
</reference>
<dbReference type="AlphaFoldDB" id="A0AAE0L198"/>
<name>A0AAE0L198_9CHLO</name>